<accession>A0ABZ2W209</accession>
<sequence length="786" mass="85603">MHSGSLRRFGGYLRTRWINPRRVRFWLLVLVATYTLLGFLALPWIVQYVAVNTAKEDLGRDLRIESVHVNPYTLTLQIDGFALDDTDDRQLIAWKQLFIDLSWSSVINRAWIFQTIRLDEPVIQEERFASGETRLLRLLPEPANKVPEEDEPASLPALRVKDLGVEGADLRFADNLPDETTPAGDKPNRVTLALQDVGLSVKEFSLQEGARFPVRMGGKLAGGGVLAFDGTLGLRPVLILEGEARIDELALAQAEPYLRQLAAVRIDSGVLNLSGHMRTEAQEPLAFQGAAGIDALNIGDGSNDEPLIGWDSVRTEQLDLSLGDRQLETAPITIDGLSGRVVVHEDRTTNFGRLIAKDTPPSAEEDGGAARSNEGADPFGITIEGITLTDSTLQFADHSLPLPFSTSIHSLDGQISTLSSTSAQPAQVNLEGQVADYGLARIGGTVHVWNPMRETNLVLTFRNLEVPGYSPYTVQFAGRKIAGGTMDLDLDYSINDQQLDGRNNLVLRDLKLGEKMASADAMDLPLDLVIALLKDRNGVIDLDIPVNGDVGEPEFDIGQVIRQALSQTLVSIVQFPFRFLASLVGVDSEEFGRIDFPEGRSDLTPPQRERVAKLRNAINQRPALNLELTGPFNPTLDGPHLQHGKAVEALQQRLIEAGREVPDPSLTSASTQDVVETMFATLYPNTDLKAVQTRFTGTQDGSSDRTGFDALAYRNHLAERVIAAQSVTDADLKALANARAATVRDALADVGADSSISADRVRILDPEEVDSKEGGQVTMEVGIAAD</sequence>
<dbReference type="EMBL" id="CP101118">
    <property type="protein sequence ID" value="WZF88780.1"/>
    <property type="molecule type" value="Genomic_DNA"/>
</dbReference>
<organism evidence="3 4">
    <name type="scientific">Marinobacter metalliresistant</name>
    <dbReference type="NCBI Taxonomy" id="2961995"/>
    <lineage>
        <taxon>Bacteria</taxon>
        <taxon>Pseudomonadati</taxon>
        <taxon>Pseudomonadota</taxon>
        <taxon>Gammaproteobacteria</taxon>
        <taxon>Pseudomonadales</taxon>
        <taxon>Marinobacteraceae</taxon>
        <taxon>Marinobacter</taxon>
    </lineage>
</organism>
<feature type="region of interest" description="Disordered" evidence="1">
    <location>
        <begin position="355"/>
        <end position="376"/>
    </location>
</feature>
<reference evidence="3 4" key="1">
    <citation type="submission" date="2022-07" db="EMBL/GenBank/DDBJ databases">
        <title>A copper resistant bacterium isolated from sediment samples of deep sea hydrothermal areas.</title>
        <authorList>
            <person name="Zeng X."/>
        </authorList>
    </citation>
    <scope>NUCLEOTIDE SEQUENCE [LARGE SCALE GENOMIC DNA]</scope>
    <source>
        <strain evidence="4">CuT 6</strain>
    </source>
</reference>
<dbReference type="InterPro" id="IPR008023">
    <property type="entry name" value="DUF748"/>
</dbReference>
<dbReference type="InterPro" id="IPR052894">
    <property type="entry name" value="AsmA-related"/>
</dbReference>
<dbReference type="RefSeq" id="WP_117616824.1">
    <property type="nucleotide sequence ID" value="NZ_CP101118.1"/>
</dbReference>
<dbReference type="Proteomes" id="UP001475781">
    <property type="component" value="Chromosome"/>
</dbReference>
<gene>
    <name evidence="3" type="ORF">NLK58_00730</name>
</gene>
<proteinExistence type="predicted"/>
<evidence type="ECO:0000313" key="3">
    <source>
        <dbReference type="EMBL" id="WZF88780.1"/>
    </source>
</evidence>
<keyword evidence="2" id="KW-1133">Transmembrane helix</keyword>
<dbReference type="PANTHER" id="PTHR30441:SF8">
    <property type="entry name" value="DUF748 DOMAIN-CONTAINING PROTEIN"/>
    <property type="match status" value="1"/>
</dbReference>
<evidence type="ECO:0000313" key="4">
    <source>
        <dbReference type="Proteomes" id="UP001475781"/>
    </source>
</evidence>
<evidence type="ECO:0000256" key="2">
    <source>
        <dbReference type="SAM" id="Phobius"/>
    </source>
</evidence>
<feature type="transmembrane region" description="Helical" evidence="2">
    <location>
        <begin position="25"/>
        <end position="46"/>
    </location>
</feature>
<keyword evidence="4" id="KW-1185">Reference proteome</keyword>
<name>A0ABZ2W209_9GAMM</name>
<keyword evidence="2" id="KW-0812">Transmembrane</keyword>
<protein>
    <submittedName>
        <fullName evidence="3">DUF748 domain-containing protein</fullName>
    </submittedName>
</protein>
<evidence type="ECO:0000256" key="1">
    <source>
        <dbReference type="SAM" id="MobiDB-lite"/>
    </source>
</evidence>
<dbReference type="PANTHER" id="PTHR30441">
    <property type="entry name" value="DUF748 DOMAIN-CONTAINING PROTEIN"/>
    <property type="match status" value="1"/>
</dbReference>
<keyword evidence="2" id="KW-0472">Membrane</keyword>
<dbReference type="Pfam" id="PF05359">
    <property type="entry name" value="DUF748"/>
    <property type="match status" value="2"/>
</dbReference>